<feature type="compositionally biased region" description="Polar residues" evidence="6">
    <location>
        <begin position="170"/>
        <end position="184"/>
    </location>
</feature>
<evidence type="ECO:0000259" key="9">
    <source>
        <dbReference type="Pfam" id="PF17681"/>
    </source>
</evidence>
<keyword evidence="3 5" id="KW-0493">Microtubule</keyword>
<evidence type="ECO:0000256" key="3">
    <source>
        <dbReference type="ARBA" id="ARBA00022701"/>
    </source>
</evidence>
<dbReference type="InterPro" id="IPR007259">
    <property type="entry name" value="GCP"/>
</dbReference>
<comment type="subcellular location">
    <subcellularLocation>
        <location evidence="5">Cytoplasm</location>
        <location evidence="5">Cytoskeleton</location>
        <location evidence="5">Microtubule organizing center</location>
    </subcellularLocation>
</comment>
<reference evidence="10 11" key="1">
    <citation type="journal article" date="2018" name="Mycol. Prog.">
        <title>Coniella lustricola, a new species from submerged detritus.</title>
        <authorList>
            <person name="Raudabaugh D.B."/>
            <person name="Iturriaga T."/>
            <person name="Carver A."/>
            <person name="Mondo S."/>
            <person name="Pangilinan J."/>
            <person name="Lipzen A."/>
            <person name="He G."/>
            <person name="Amirebrahimi M."/>
            <person name="Grigoriev I.V."/>
            <person name="Miller A.N."/>
        </authorList>
    </citation>
    <scope>NUCLEOTIDE SEQUENCE [LARGE SCALE GENOMIC DNA]</scope>
    <source>
        <strain evidence="10 11">B22-T-1</strain>
    </source>
</reference>
<dbReference type="GO" id="GO:0000930">
    <property type="term" value="C:gamma-tubulin complex"/>
    <property type="evidence" value="ECO:0007669"/>
    <property type="project" value="TreeGrafter"/>
</dbReference>
<dbReference type="InterPro" id="IPR041470">
    <property type="entry name" value="GCP_N"/>
</dbReference>
<evidence type="ECO:0000256" key="4">
    <source>
        <dbReference type="ARBA" id="ARBA00023212"/>
    </source>
</evidence>
<dbReference type="InterPro" id="IPR040457">
    <property type="entry name" value="GCP_C"/>
</dbReference>
<dbReference type="GO" id="GO:0005816">
    <property type="term" value="C:spindle pole body"/>
    <property type="evidence" value="ECO:0007669"/>
    <property type="project" value="UniProtKB-ARBA"/>
</dbReference>
<evidence type="ECO:0000313" key="10">
    <source>
        <dbReference type="EMBL" id="PSR94288.1"/>
    </source>
</evidence>
<feature type="domain" description="Gamma-Tubulin ring complex non-core subunit mod21 N-terminal" evidence="8">
    <location>
        <begin position="67"/>
        <end position="160"/>
    </location>
</feature>
<dbReference type="STRING" id="2025994.A0A2T3AEV4"/>
<keyword evidence="2 5" id="KW-0963">Cytoplasm</keyword>
<feature type="domain" description="Gamma tubulin complex component protein N-terminal" evidence="9">
    <location>
        <begin position="240"/>
        <end position="549"/>
    </location>
</feature>
<feature type="compositionally biased region" description="Polar residues" evidence="6">
    <location>
        <begin position="933"/>
        <end position="954"/>
    </location>
</feature>
<feature type="compositionally biased region" description="Acidic residues" evidence="6">
    <location>
        <begin position="159"/>
        <end position="169"/>
    </location>
</feature>
<sequence length="1035" mass="116254">MAFLAELGALTDELVTAVTSTSPSRQPQRFQACRQKALRSIRNRDALQTNPFVVEQQLHGLVERFSVVGRDGLSEALRKRLEGLSRHATRFTPEVLHLLLELSDQPVQKSSLAALERLHHPQPEAQLALRWEDIAREDGWAQDRGLWNNVDFADSSSSSDDDDDDDEYSQSEQTPAESDDTSLSISQTVEHKLPKDLILPDPDGSALDKIQAAQQWRHAAQPKDAAGRPLKIPVSEHQILREALFLLSGLPTSLFGPDCTPVPKFQLSNVAWDTYRALVNSFAEYGRVLLPLRRFCETVQDVPLVQAFQNAVQRCLGTFNKQMSTIQARYVDIKTDTVVSLIALNEELRPILVPLVGLSDVVRKLQEERFAHSFRFLELMYDATCMAQQSGDESTYTYLGHIFFDCFRVYIRPIRQWMEGGELTAGDKTFFVAEASATVPLHLVWRDKFHLRKSQQGQLHAPVFLQPAVTRIFNTGKSVVVLKHLGRFQQIASNGNMRLPEPPLDFASICGPQAVAFAPFSELFHGAFDRWVQSKHLSTSSNLSTLLFESCGLLKSLDALHQLYYMSDGSLADTFTLSIFASLDALSTTWTDRFTLTELAQEAWSPSTKLESHGLSATVAPEHLFARSPGQARCTVRNSLPGVRVSYKLIWPVRLVITDEVLVHYQAVFTLLLQVRRAAAILTTSSALLKSSHAGGTSLADQDATSYIHIQPSGRHHHIDHHVHQQQQAYFSLRSRLLWFTSTLHTYLATLVLLPETARLRATLQQDAEDIDAMIGVHAQSAKRIVDQACLGTKLRPIKECILDVLDLAIKLEDARAADAQSRAAEAARYSLTGFGLGPGPGGQQGQQQQQHLLHFRTPRRNLSSSGVFRNAGRGGPSFPTSELRPPPSTLRGVYLSPREKEREEDETILFEEKAEEGEDEQQQQQQQQQQQESNANNTSHYVDTSQQFSSPVRQRQERQHQKSQRQRERNQQLQQQQQQNNADSYAEVLVRIRADFDRHVRFIADGLRGVARASVDAAAVKWDMLAEMLEMGIR</sequence>
<dbReference type="InterPro" id="IPR042241">
    <property type="entry name" value="GCP_C_sf"/>
</dbReference>
<organism evidence="10 11">
    <name type="scientific">Coniella lustricola</name>
    <dbReference type="NCBI Taxonomy" id="2025994"/>
    <lineage>
        <taxon>Eukaryota</taxon>
        <taxon>Fungi</taxon>
        <taxon>Dikarya</taxon>
        <taxon>Ascomycota</taxon>
        <taxon>Pezizomycotina</taxon>
        <taxon>Sordariomycetes</taxon>
        <taxon>Sordariomycetidae</taxon>
        <taxon>Diaporthales</taxon>
        <taxon>Schizoparmaceae</taxon>
        <taxon>Coniella</taxon>
    </lineage>
</organism>
<dbReference type="OrthoDB" id="66546at2759"/>
<dbReference type="GO" id="GO:0007020">
    <property type="term" value="P:microtubule nucleation"/>
    <property type="evidence" value="ECO:0007669"/>
    <property type="project" value="InterPro"/>
</dbReference>
<proteinExistence type="inferred from homology"/>
<accession>A0A2T3AEV4</accession>
<evidence type="ECO:0000259" key="7">
    <source>
        <dbReference type="Pfam" id="PF04130"/>
    </source>
</evidence>
<dbReference type="CDD" id="cd22572">
    <property type="entry name" value="GCP5_NTD"/>
    <property type="match status" value="1"/>
</dbReference>
<dbReference type="GO" id="GO:0043015">
    <property type="term" value="F:gamma-tubulin binding"/>
    <property type="evidence" value="ECO:0007669"/>
    <property type="project" value="InterPro"/>
</dbReference>
<dbReference type="Gene3D" id="1.20.120.1900">
    <property type="entry name" value="Gamma-tubulin complex, C-terminal domain"/>
    <property type="match status" value="1"/>
</dbReference>
<dbReference type="GO" id="GO:0051225">
    <property type="term" value="P:spindle assembly"/>
    <property type="evidence" value="ECO:0007669"/>
    <property type="project" value="TreeGrafter"/>
</dbReference>
<dbReference type="Pfam" id="PF14609">
    <property type="entry name" value="GCP5-Mod21_N"/>
    <property type="match status" value="1"/>
</dbReference>
<evidence type="ECO:0000259" key="8">
    <source>
        <dbReference type="Pfam" id="PF14609"/>
    </source>
</evidence>
<dbReference type="InterPro" id="IPR032797">
    <property type="entry name" value="Mod21_N"/>
</dbReference>
<dbReference type="GO" id="GO:0051011">
    <property type="term" value="F:microtubule minus-end binding"/>
    <property type="evidence" value="ECO:0007669"/>
    <property type="project" value="TreeGrafter"/>
</dbReference>
<keyword evidence="4 5" id="KW-0206">Cytoskeleton</keyword>
<dbReference type="InParanoid" id="A0A2T3AEV4"/>
<evidence type="ECO:0000313" key="11">
    <source>
        <dbReference type="Proteomes" id="UP000241462"/>
    </source>
</evidence>
<protein>
    <recommendedName>
        <fullName evidence="5">Spindle pole body component</fullName>
    </recommendedName>
</protein>
<dbReference type="GO" id="GO:0000278">
    <property type="term" value="P:mitotic cell cycle"/>
    <property type="evidence" value="ECO:0007669"/>
    <property type="project" value="TreeGrafter"/>
</dbReference>
<gene>
    <name evidence="10" type="ORF">BD289DRAFT_427578</name>
</gene>
<dbReference type="Pfam" id="PF04130">
    <property type="entry name" value="GCP_C_terminal"/>
    <property type="match status" value="1"/>
</dbReference>
<dbReference type="GO" id="GO:0000922">
    <property type="term" value="C:spindle pole"/>
    <property type="evidence" value="ECO:0007669"/>
    <property type="project" value="InterPro"/>
</dbReference>
<dbReference type="GO" id="GO:0005874">
    <property type="term" value="C:microtubule"/>
    <property type="evidence" value="ECO:0007669"/>
    <property type="project" value="UniProtKB-KW"/>
</dbReference>
<evidence type="ECO:0000256" key="5">
    <source>
        <dbReference type="RuleBase" id="RU363050"/>
    </source>
</evidence>
<feature type="compositionally biased region" description="Low complexity" evidence="6">
    <location>
        <begin position="972"/>
        <end position="982"/>
    </location>
</feature>
<dbReference type="AlphaFoldDB" id="A0A2T3AEV4"/>
<dbReference type="GO" id="GO:0051321">
    <property type="term" value="P:meiotic cell cycle"/>
    <property type="evidence" value="ECO:0007669"/>
    <property type="project" value="TreeGrafter"/>
</dbReference>
<dbReference type="InterPro" id="IPR059169">
    <property type="entry name" value="GCP5_N_ext"/>
</dbReference>
<dbReference type="PANTHER" id="PTHR19302:SF33">
    <property type="entry name" value="GAMMA-TUBULIN COMPLEX COMPONENT 5"/>
    <property type="match status" value="1"/>
</dbReference>
<dbReference type="GO" id="GO:0031122">
    <property type="term" value="P:cytoplasmic microtubule organization"/>
    <property type="evidence" value="ECO:0007669"/>
    <property type="project" value="TreeGrafter"/>
</dbReference>
<keyword evidence="11" id="KW-1185">Reference proteome</keyword>
<dbReference type="PANTHER" id="PTHR19302">
    <property type="entry name" value="GAMMA TUBULIN COMPLEX PROTEIN"/>
    <property type="match status" value="1"/>
</dbReference>
<feature type="region of interest" description="Disordered" evidence="6">
    <location>
        <begin position="863"/>
        <end position="984"/>
    </location>
</feature>
<feature type="compositionally biased region" description="Low complexity" evidence="6">
    <location>
        <begin position="923"/>
        <end position="932"/>
    </location>
</feature>
<feature type="compositionally biased region" description="Basic and acidic residues" evidence="6">
    <location>
        <begin position="955"/>
        <end position="971"/>
    </location>
</feature>
<evidence type="ECO:0000256" key="6">
    <source>
        <dbReference type="SAM" id="MobiDB-lite"/>
    </source>
</evidence>
<dbReference type="Pfam" id="PF17681">
    <property type="entry name" value="GCP_N_terminal"/>
    <property type="match status" value="1"/>
</dbReference>
<dbReference type="EMBL" id="KZ678399">
    <property type="protein sequence ID" value="PSR94288.1"/>
    <property type="molecule type" value="Genomic_DNA"/>
</dbReference>
<name>A0A2T3AEV4_9PEZI</name>
<feature type="region of interest" description="Disordered" evidence="6">
    <location>
        <begin position="151"/>
        <end position="184"/>
    </location>
</feature>
<feature type="compositionally biased region" description="Acidic residues" evidence="6">
    <location>
        <begin position="903"/>
        <end position="922"/>
    </location>
</feature>
<evidence type="ECO:0000256" key="2">
    <source>
        <dbReference type="ARBA" id="ARBA00022490"/>
    </source>
</evidence>
<feature type="domain" description="Gamma tubulin complex component C-terminal" evidence="7">
    <location>
        <begin position="553"/>
        <end position="1011"/>
    </location>
</feature>
<evidence type="ECO:0000256" key="1">
    <source>
        <dbReference type="ARBA" id="ARBA00010337"/>
    </source>
</evidence>
<dbReference type="Proteomes" id="UP000241462">
    <property type="component" value="Unassembled WGS sequence"/>
</dbReference>
<comment type="similarity">
    <text evidence="1 5">Belongs to the TUBGCP family.</text>
</comment>